<feature type="compositionally biased region" description="Basic and acidic residues" evidence="1">
    <location>
        <begin position="77"/>
        <end position="89"/>
    </location>
</feature>
<sequence length="89" mass="9244">MHSSLSRSQVHEKDDDDDDDDDGDDDSCGPVIGSVPVAPAPCLSTVEGTQNPNRCDARPSATCSLAAKGDAAAAMARDPRPRFGDRSDG</sequence>
<organism evidence="2 3">
    <name type="scientific">Heterobasidion irregulare (strain TC 32-1)</name>
    <dbReference type="NCBI Taxonomy" id="747525"/>
    <lineage>
        <taxon>Eukaryota</taxon>
        <taxon>Fungi</taxon>
        <taxon>Dikarya</taxon>
        <taxon>Basidiomycota</taxon>
        <taxon>Agaricomycotina</taxon>
        <taxon>Agaricomycetes</taxon>
        <taxon>Russulales</taxon>
        <taxon>Bondarzewiaceae</taxon>
        <taxon>Heterobasidion</taxon>
        <taxon>Heterobasidion annosum species complex</taxon>
    </lineage>
</organism>
<proteinExistence type="predicted"/>
<dbReference type="InParanoid" id="W4JX06"/>
<gene>
    <name evidence="2" type="ORF">HETIRDRAFT_454057</name>
</gene>
<dbReference type="AlphaFoldDB" id="W4JX06"/>
<evidence type="ECO:0000313" key="3">
    <source>
        <dbReference type="Proteomes" id="UP000030671"/>
    </source>
</evidence>
<protein>
    <submittedName>
        <fullName evidence="2">Uncharacterized protein</fullName>
    </submittedName>
</protein>
<dbReference type="GeneID" id="20676461"/>
<reference evidence="2 3" key="1">
    <citation type="journal article" date="2012" name="New Phytol.">
        <title>Insight into trade-off between wood decay and parasitism from the genome of a fungal forest pathogen.</title>
        <authorList>
            <person name="Olson A."/>
            <person name="Aerts A."/>
            <person name="Asiegbu F."/>
            <person name="Belbahri L."/>
            <person name="Bouzid O."/>
            <person name="Broberg A."/>
            <person name="Canback B."/>
            <person name="Coutinho P.M."/>
            <person name="Cullen D."/>
            <person name="Dalman K."/>
            <person name="Deflorio G."/>
            <person name="van Diepen L.T."/>
            <person name="Dunand C."/>
            <person name="Duplessis S."/>
            <person name="Durling M."/>
            <person name="Gonthier P."/>
            <person name="Grimwood J."/>
            <person name="Fossdal C.G."/>
            <person name="Hansson D."/>
            <person name="Henrissat B."/>
            <person name="Hietala A."/>
            <person name="Himmelstrand K."/>
            <person name="Hoffmeister D."/>
            <person name="Hogberg N."/>
            <person name="James T.Y."/>
            <person name="Karlsson M."/>
            <person name="Kohler A."/>
            <person name="Kues U."/>
            <person name="Lee Y.H."/>
            <person name="Lin Y.C."/>
            <person name="Lind M."/>
            <person name="Lindquist E."/>
            <person name="Lombard V."/>
            <person name="Lucas S."/>
            <person name="Lunden K."/>
            <person name="Morin E."/>
            <person name="Murat C."/>
            <person name="Park J."/>
            <person name="Raffaello T."/>
            <person name="Rouze P."/>
            <person name="Salamov A."/>
            <person name="Schmutz J."/>
            <person name="Solheim H."/>
            <person name="Stahlberg J."/>
            <person name="Velez H."/>
            <person name="de Vries R.P."/>
            <person name="Wiebenga A."/>
            <person name="Woodward S."/>
            <person name="Yakovlev I."/>
            <person name="Garbelotto M."/>
            <person name="Martin F."/>
            <person name="Grigoriev I.V."/>
            <person name="Stenlid J."/>
        </authorList>
    </citation>
    <scope>NUCLEOTIDE SEQUENCE [LARGE SCALE GENOMIC DNA]</scope>
    <source>
        <strain evidence="2 3">TC 32-1</strain>
    </source>
</reference>
<feature type="region of interest" description="Disordered" evidence="1">
    <location>
        <begin position="1"/>
        <end position="89"/>
    </location>
</feature>
<dbReference type="RefSeq" id="XP_009549996.1">
    <property type="nucleotide sequence ID" value="XM_009551701.1"/>
</dbReference>
<dbReference type="Proteomes" id="UP000030671">
    <property type="component" value="Unassembled WGS sequence"/>
</dbReference>
<dbReference type="KEGG" id="hir:HETIRDRAFT_454057"/>
<dbReference type="EMBL" id="KI925462">
    <property type="protein sequence ID" value="ETW77989.1"/>
    <property type="molecule type" value="Genomic_DNA"/>
</dbReference>
<name>W4JX06_HETIT</name>
<accession>W4JX06</accession>
<keyword evidence="3" id="KW-1185">Reference proteome</keyword>
<dbReference type="HOGENOM" id="CLU_2455007_0_0_1"/>
<evidence type="ECO:0000256" key="1">
    <source>
        <dbReference type="SAM" id="MobiDB-lite"/>
    </source>
</evidence>
<feature type="compositionally biased region" description="Acidic residues" evidence="1">
    <location>
        <begin position="14"/>
        <end position="27"/>
    </location>
</feature>
<feature type="compositionally biased region" description="Low complexity" evidence="1">
    <location>
        <begin position="66"/>
        <end position="76"/>
    </location>
</feature>
<evidence type="ECO:0000313" key="2">
    <source>
        <dbReference type="EMBL" id="ETW77989.1"/>
    </source>
</evidence>